<dbReference type="Gene3D" id="3.10.450.50">
    <property type="match status" value="1"/>
</dbReference>
<reference evidence="2 3" key="1">
    <citation type="submission" date="2016-10" db="EMBL/GenBank/DDBJ databases">
        <authorList>
            <person name="Varghese N."/>
            <person name="Submissions S."/>
        </authorList>
    </citation>
    <scope>NUCLEOTIDE SEQUENCE [LARGE SCALE GENOMIC DNA]</scope>
    <source>
        <strain evidence="2 3">CGMCC 1.12102</strain>
    </source>
</reference>
<dbReference type="GeneID" id="23844964"/>
<evidence type="ECO:0000259" key="1">
    <source>
        <dbReference type="Pfam" id="PF12680"/>
    </source>
</evidence>
<dbReference type="Pfam" id="PF12680">
    <property type="entry name" value="SnoaL_2"/>
    <property type="match status" value="1"/>
</dbReference>
<dbReference type="InterPro" id="IPR032710">
    <property type="entry name" value="NTF2-like_dom_sf"/>
</dbReference>
<evidence type="ECO:0000313" key="2">
    <source>
        <dbReference type="EMBL" id="SCX52125.1"/>
    </source>
</evidence>
<organism evidence="2 3">
    <name type="scientific">Kosakonia sacchari</name>
    <dbReference type="NCBI Taxonomy" id="1158459"/>
    <lineage>
        <taxon>Bacteria</taxon>
        <taxon>Pseudomonadati</taxon>
        <taxon>Pseudomonadota</taxon>
        <taxon>Gammaproteobacteria</taxon>
        <taxon>Enterobacterales</taxon>
        <taxon>Enterobacteriaceae</taxon>
        <taxon>Kosakonia</taxon>
    </lineage>
</organism>
<comment type="caution">
    <text evidence="2">The sequence shown here is derived from an EMBL/GenBank/DDBJ whole genome shotgun (WGS) entry which is preliminary data.</text>
</comment>
<dbReference type="Proteomes" id="UP000183569">
    <property type="component" value="Unassembled WGS sequence"/>
</dbReference>
<sequence length="108" mass="11607">MSLSLPDAVATYFAISNGADIANVNHCFTPDAVVIDESKTYRGLEAIQAWQRDAQNAFEYTVEPIRVADDGTRLTVTSHVAGNFPGSPVQLSHAFTLLDGKIAALEIV</sequence>
<dbReference type="AlphaFoldDB" id="A0A1G4YFM3"/>
<protein>
    <submittedName>
        <fullName evidence="2">SnoaL-like domain-containing protein</fullName>
    </submittedName>
</protein>
<dbReference type="InterPro" id="IPR037401">
    <property type="entry name" value="SnoaL-like"/>
</dbReference>
<gene>
    <name evidence="2" type="ORF">SAMN02927897_02610</name>
</gene>
<dbReference type="RefSeq" id="WP_017458394.1">
    <property type="nucleotide sequence ID" value="NZ_CP016337.1"/>
</dbReference>
<name>A0A1G4YFM3_9ENTR</name>
<feature type="domain" description="SnoaL-like" evidence="1">
    <location>
        <begin position="9"/>
        <end position="104"/>
    </location>
</feature>
<proteinExistence type="predicted"/>
<accession>A0A1G4YFM3</accession>
<evidence type="ECO:0000313" key="3">
    <source>
        <dbReference type="Proteomes" id="UP000183569"/>
    </source>
</evidence>
<dbReference type="SUPFAM" id="SSF54427">
    <property type="entry name" value="NTF2-like"/>
    <property type="match status" value="1"/>
</dbReference>
<dbReference type="EMBL" id="FMUI01000007">
    <property type="protein sequence ID" value="SCX52125.1"/>
    <property type="molecule type" value="Genomic_DNA"/>
</dbReference>